<comment type="caution">
    <text evidence="1">The sequence shown here is derived from an EMBL/GenBank/DDBJ whole genome shotgun (WGS) entry which is preliminary data.</text>
</comment>
<accession>A0A813ETQ2</accession>
<dbReference type="Proteomes" id="UP000654075">
    <property type="component" value="Unassembled WGS sequence"/>
</dbReference>
<dbReference type="EMBL" id="CAJNNV010016574">
    <property type="protein sequence ID" value="CAE8604535.1"/>
    <property type="molecule type" value="Genomic_DNA"/>
</dbReference>
<keyword evidence="2" id="KW-1185">Reference proteome</keyword>
<evidence type="ECO:0000313" key="2">
    <source>
        <dbReference type="Proteomes" id="UP000654075"/>
    </source>
</evidence>
<sequence length="64" mass="6923">VVASLPLAVAVVPQLPVGYPGARWQSRYNEVPVLVRAGSACDSTLLATLSPESQQREFEQVGQW</sequence>
<feature type="non-terminal residue" evidence="1">
    <location>
        <position position="1"/>
    </location>
</feature>
<organism evidence="1 2">
    <name type="scientific">Polarella glacialis</name>
    <name type="common">Dinoflagellate</name>
    <dbReference type="NCBI Taxonomy" id="89957"/>
    <lineage>
        <taxon>Eukaryota</taxon>
        <taxon>Sar</taxon>
        <taxon>Alveolata</taxon>
        <taxon>Dinophyceae</taxon>
        <taxon>Suessiales</taxon>
        <taxon>Suessiaceae</taxon>
        <taxon>Polarella</taxon>
    </lineage>
</organism>
<name>A0A813ETQ2_POLGL</name>
<dbReference type="AlphaFoldDB" id="A0A813ETQ2"/>
<gene>
    <name evidence="1" type="ORF">PGLA1383_LOCUS22692</name>
</gene>
<protein>
    <submittedName>
        <fullName evidence="1">Uncharacterized protein</fullName>
    </submittedName>
</protein>
<feature type="non-terminal residue" evidence="1">
    <location>
        <position position="64"/>
    </location>
</feature>
<evidence type="ECO:0000313" key="1">
    <source>
        <dbReference type="EMBL" id="CAE8604535.1"/>
    </source>
</evidence>
<proteinExistence type="predicted"/>
<reference evidence="1" key="1">
    <citation type="submission" date="2021-02" db="EMBL/GenBank/DDBJ databases">
        <authorList>
            <person name="Dougan E. K."/>
            <person name="Rhodes N."/>
            <person name="Thang M."/>
            <person name="Chan C."/>
        </authorList>
    </citation>
    <scope>NUCLEOTIDE SEQUENCE</scope>
</reference>